<dbReference type="GeneID" id="40092460"/>
<dbReference type="EMBL" id="KY073123">
    <property type="protein sequence ID" value="APD20086.1"/>
    <property type="molecule type" value="Genomic_DNA"/>
</dbReference>
<organism evidence="2 3">
    <name type="scientific">Serratia phage vB_Sru_IME250</name>
    <dbReference type="NCBI Taxonomy" id="1852640"/>
    <lineage>
        <taxon>Viruses</taxon>
        <taxon>Duplodnaviria</taxon>
        <taxon>Heunggongvirae</taxon>
        <taxon>Uroviricota</taxon>
        <taxon>Caudoviricetes</taxon>
        <taxon>Pantevenvirales</taxon>
        <taxon>Ackermannviridae</taxon>
        <taxon>Taipeivirus</taxon>
        <taxon>Taipeivirus IME250</taxon>
    </lineage>
</organism>
<evidence type="ECO:0000313" key="4">
    <source>
        <dbReference type="Proteomes" id="UP000231470"/>
    </source>
</evidence>
<accession>A0A1J0MG51</accession>
<dbReference type="EMBL" id="KX147096">
    <property type="protein sequence ID" value="ANM47178.1"/>
    <property type="molecule type" value="Genomic_DNA"/>
</dbReference>
<dbReference type="RefSeq" id="YP_009615979.1">
    <property type="nucleotide sequence ID" value="NC_042047.1"/>
</dbReference>
<reference evidence="1 4" key="2">
    <citation type="journal article" date="2017" name="Arch. Virol.">
        <title>First complete genome sequence of a virulent bacteriophage infecting the opportunistic pathogen Serratia rubidaea.</title>
        <authorList>
            <person name="Xing S."/>
            <person name="Ma T."/>
            <person name="Zhang X."/>
            <person name="Huang Y."/>
            <person name="Mi Z."/>
            <person name="Sun Q."/>
            <person name="An X."/>
            <person name="Fan H."/>
            <person name="Wu S."/>
            <person name="Wei L."/>
            <person name="Tong Y."/>
        </authorList>
    </citation>
    <scope>NUCLEOTIDE SEQUENCE [LARGE SCALE GENOMIC DNA]</scope>
</reference>
<protein>
    <submittedName>
        <fullName evidence="2">Uncharacterized protein</fullName>
    </submittedName>
</protein>
<reference evidence="2 3" key="1">
    <citation type="submission" date="2016-11" db="EMBL/GenBank/DDBJ databases">
        <title>Complete genome of the first virulent bacteriophage infecting the opportunist pathogen Serratia rubidaea.</title>
        <authorList>
            <person name="Xing S."/>
            <person name="Ma T."/>
            <person name="Zhang X."/>
            <person name="Huang Y."/>
            <person name="Mi Z."/>
            <person name="Sun Q."/>
            <person name="An X."/>
            <person name="Fan H."/>
            <person name="Wu S."/>
            <person name="Lin W."/>
            <person name="Tong Y."/>
        </authorList>
    </citation>
    <scope>NUCLEOTIDE SEQUENCE [LARGE SCALE GENOMIC DNA]</scope>
</reference>
<evidence type="ECO:0000313" key="1">
    <source>
        <dbReference type="EMBL" id="ANM47178.1"/>
    </source>
</evidence>
<dbReference type="OrthoDB" id="16483at10239"/>
<dbReference type="Proteomes" id="UP000231470">
    <property type="component" value="Segment"/>
</dbReference>
<name>A0A1J0MG51_9CAUD</name>
<proteinExistence type="predicted"/>
<evidence type="ECO:0000313" key="3">
    <source>
        <dbReference type="Proteomes" id="UP000230444"/>
    </source>
</evidence>
<sequence length="113" mass="12759">MSSIEQLITPQYIYSNIVEHLRSQLNIGTLNSSELSDLKIQEVEIAAFGSRYHFEIKRTVVEQVTSSLLDLSAAKPNRAEPTEVVKQYVGYLEEVLEPGATRPTFDFRATLVE</sequence>
<dbReference type="Proteomes" id="UP000230444">
    <property type="component" value="Segment"/>
</dbReference>
<evidence type="ECO:0000313" key="2">
    <source>
        <dbReference type="EMBL" id="APD20086.1"/>
    </source>
</evidence>
<dbReference type="KEGG" id="vg:40092460"/>
<keyword evidence="4" id="KW-1185">Reference proteome</keyword>